<comment type="caution">
    <text evidence="1">The sequence shown here is derived from an EMBL/GenBank/DDBJ whole genome shotgun (WGS) entry which is preliminary data.</text>
</comment>
<evidence type="ECO:0008006" key="3">
    <source>
        <dbReference type="Google" id="ProtNLM"/>
    </source>
</evidence>
<evidence type="ECO:0000313" key="2">
    <source>
        <dbReference type="Proteomes" id="UP000093173"/>
    </source>
</evidence>
<accession>A0A1B9R296</accession>
<sequence>MKNTVWRGRLLLLSLIFVFAIPVISAKLILANHWYEPGVTNQGVLIEPSTTFSQLGTDNPLEQQSWQLAYAVPEVCDTFCEKQLHLLGQSYIALGQYKERVEPVLLLTQRSDTNAVKDFHYRSIEVTEAFSERVGEFETVIVDPLGQLVIRYPKAVNEGDLVDQSKGLLADFRKLLKLSRVG</sequence>
<dbReference type="RefSeq" id="WP_017034763.1">
    <property type="nucleotide sequence ID" value="NZ_JBNGCH010000208.1"/>
</dbReference>
<dbReference type="Proteomes" id="UP000093173">
    <property type="component" value="Unassembled WGS sequence"/>
</dbReference>
<reference evidence="2" key="1">
    <citation type="submission" date="2016-06" db="EMBL/GenBank/DDBJ databases">
        <authorList>
            <person name="Hehemann J.-H."/>
            <person name="Arevalo P."/>
            <person name="Datta M.S."/>
            <person name="Polz M.F."/>
        </authorList>
    </citation>
    <scope>NUCLEOTIDE SEQUENCE [LARGE SCALE GENOMIC DNA]</scope>
    <source>
        <strain evidence="2">9CSC122</strain>
    </source>
</reference>
<evidence type="ECO:0000313" key="1">
    <source>
        <dbReference type="EMBL" id="OCH78447.1"/>
    </source>
</evidence>
<name>A0A1B9R296_9VIBR</name>
<keyword evidence="2" id="KW-1185">Reference proteome</keyword>
<gene>
    <name evidence="1" type="ORF">A6E14_04630</name>
</gene>
<dbReference type="EMBL" id="MAJZ01000208">
    <property type="protein sequence ID" value="OCH78447.1"/>
    <property type="molecule type" value="Genomic_DNA"/>
</dbReference>
<organism evidence="1 2">
    <name type="scientific">Vibrio genomosp. F10</name>
    <dbReference type="NCBI Taxonomy" id="723171"/>
    <lineage>
        <taxon>Bacteria</taxon>
        <taxon>Pseudomonadati</taxon>
        <taxon>Pseudomonadota</taxon>
        <taxon>Gammaproteobacteria</taxon>
        <taxon>Vibrionales</taxon>
        <taxon>Vibrionaceae</taxon>
        <taxon>Vibrio</taxon>
    </lineage>
</organism>
<dbReference type="AlphaFoldDB" id="A0A1B9R296"/>
<protein>
    <recommendedName>
        <fullName evidence="3">Cytochrome oxidase biogenesis cluster protein</fullName>
    </recommendedName>
</protein>
<proteinExistence type="predicted"/>